<dbReference type="Gene3D" id="1.10.1240.10">
    <property type="entry name" value="Methionine synthase domain"/>
    <property type="match status" value="1"/>
</dbReference>
<evidence type="ECO:0000313" key="3">
    <source>
        <dbReference type="Proteomes" id="UP000283433"/>
    </source>
</evidence>
<dbReference type="GO" id="GO:0006355">
    <property type="term" value="P:regulation of DNA-templated transcription"/>
    <property type="evidence" value="ECO:0007669"/>
    <property type="project" value="InterPro"/>
</dbReference>
<protein>
    <recommendedName>
        <fullName evidence="1">HTH merR-type domain-containing protein</fullName>
    </recommendedName>
</protein>
<name>A0A419S7G0_9SPHI</name>
<dbReference type="SMART" id="SM00422">
    <property type="entry name" value="HTH_MERR"/>
    <property type="match status" value="1"/>
</dbReference>
<dbReference type="Pfam" id="PF02607">
    <property type="entry name" value="B12-binding_2"/>
    <property type="match status" value="1"/>
</dbReference>
<comment type="caution">
    <text evidence="2">The sequence shown here is derived from an EMBL/GenBank/DDBJ whole genome shotgun (WGS) entry which is preliminary data.</text>
</comment>
<dbReference type="GO" id="GO:0003677">
    <property type="term" value="F:DNA binding"/>
    <property type="evidence" value="ECO:0007669"/>
    <property type="project" value="InterPro"/>
</dbReference>
<dbReference type="SUPFAM" id="SSF52242">
    <property type="entry name" value="Cobalamin (vitamin B12)-binding domain"/>
    <property type="match status" value="1"/>
</dbReference>
<sequence>MDKLSISHIESLTGIKAHTLRIWEQRYNLSRCKRTGTNIRYYDSEDLRFFLNVATLSHNGFKISEISKMPEKDIDALVHQINTGAAQPDFKIKQLLNATVAMDANAFDESLDTFTLEMGMQQTMEKVVFPFLHQIGNLWQSKTINVAHEHFASHKIAQKISVETRSLKSTERMDARKYLLFLPPQEQHELSLLYAEYLLKKAGHKVLYLGADLPYAILQEASDFFKPDYALTVLTSAYSYATVEDILKSLCNILNAPLLVSGYAVLQDIKFSHHHLHVLPGIEAFKKMIH</sequence>
<dbReference type="SUPFAM" id="SSF46955">
    <property type="entry name" value="Putative DNA-binding domain"/>
    <property type="match status" value="1"/>
</dbReference>
<gene>
    <name evidence="2" type="ORF">BCY91_03520</name>
</gene>
<dbReference type="InterPro" id="IPR036594">
    <property type="entry name" value="Meth_synthase_dom"/>
</dbReference>
<dbReference type="Proteomes" id="UP000283433">
    <property type="component" value="Unassembled WGS sequence"/>
</dbReference>
<dbReference type="OrthoDB" id="9800334at2"/>
<dbReference type="Gene3D" id="3.40.50.280">
    <property type="entry name" value="Cobalamin-binding domain"/>
    <property type="match status" value="1"/>
</dbReference>
<keyword evidence="3" id="KW-1185">Reference proteome</keyword>
<dbReference type="InterPro" id="IPR009061">
    <property type="entry name" value="DNA-bd_dom_put_sf"/>
</dbReference>
<dbReference type="RefSeq" id="WP_120181414.1">
    <property type="nucleotide sequence ID" value="NZ_MBTA01000012.1"/>
</dbReference>
<dbReference type="InterPro" id="IPR036724">
    <property type="entry name" value="Cobalamin-bd_sf"/>
</dbReference>
<dbReference type="InterPro" id="IPR003759">
    <property type="entry name" value="Cbl-bd_cap"/>
</dbReference>
<evidence type="ECO:0000313" key="2">
    <source>
        <dbReference type="EMBL" id="RKD17221.1"/>
    </source>
</evidence>
<dbReference type="GO" id="GO:0031419">
    <property type="term" value="F:cobalamin binding"/>
    <property type="evidence" value="ECO:0007669"/>
    <property type="project" value="InterPro"/>
</dbReference>
<accession>A0A419S7G0</accession>
<feature type="domain" description="HTH merR-type" evidence="1">
    <location>
        <begin position="3"/>
        <end position="72"/>
    </location>
</feature>
<dbReference type="Pfam" id="PF13411">
    <property type="entry name" value="MerR_1"/>
    <property type="match status" value="1"/>
</dbReference>
<dbReference type="PROSITE" id="PS50937">
    <property type="entry name" value="HTH_MERR_2"/>
    <property type="match status" value="1"/>
</dbReference>
<dbReference type="GO" id="GO:0046872">
    <property type="term" value="F:metal ion binding"/>
    <property type="evidence" value="ECO:0007669"/>
    <property type="project" value="InterPro"/>
</dbReference>
<dbReference type="InterPro" id="IPR000551">
    <property type="entry name" value="MerR-type_HTH_dom"/>
</dbReference>
<evidence type="ECO:0000259" key="1">
    <source>
        <dbReference type="PROSITE" id="PS50937"/>
    </source>
</evidence>
<dbReference type="AlphaFoldDB" id="A0A419S7G0"/>
<dbReference type="Gene3D" id="1.10.1660.10">
    <property type="match status" value="1"/>
</dbReference>
<dbReference type="EMBL" id="MBTA01000012">
    <property type="protein sequence ID" value="RKD17221.1"/>
    <property type="molecule type" value="Genomic_DNA"/>
</dbReference>
<organism evidence="2 3">
    <name type="scientific">Pelobium manganitolerans</name>
    <dbReference type="NCBI Taxonomy" id="1842495"/>
    <lineage>
        <taxon>Bacteria</taxon>
        <taxon>Pseudomonadati</taxon>
        <taxon>Bacteroidota</taxon>
        <taxon>Sphingobacteriia</taxon>
        <taxon>Sphingobacteriales</taxon>
        <taxon>Sphingobacteriaceae</taxon>
        <taxon>Pelobium</taxon>
    </lineage>
</organism>
<reference evidence="2 3" key="1">
    <citation type="submission" date="2016-07" db="EMBL/GenBank/DDBJ databases">
        <title>Genome of Pelobium manganitolerans.</title>
        <authorList>
            <person name="Wu S."/>
            <person name="Wang G."/>
        </authorList>
    </citation>
    <scope>NUCLEOTIDE SEQUENCE [LARGE SCALE GENOMIC DNA]</scope>
    <source>
        <strain evidence="2 3">YS-25</strain>
    </source>
</reference>
<proteinExistence type="predicted"/>